<sequence>MNHDARIKQIVEVAYDRLCGKITGQRIEVSNEASLQLQFAAILKTLGELYEETPDERFNIELEKNVRLSGRTFAKSRTEKAKIDIWFSLENVKSGEKHSCAIELKYFKKENHREPNNRYDVFKDLNNLERYGDFVDVGFLLVATDHPHYIKHQNFSKDTKDFDFREGRSYRTGTELVYRTQNPYGPPITLKGNYDFAWRAVETGLSFMFIPVEPCE</sequence>
<accession>A0A8J6UNF9</accession>
<evidence type="ECO:0000313" key="1">
    <source>
        <dbReference type="EMBL" id="MBD1399449.1"/>
    </source>
</evidence>
<dbReference type="Proteomes" id="UP000632828">
    <property type="component" value="Unassembled WGS sequence"/>
</dbReference>
<dbReference type="AlphaFoldDB" id="A0A8J6UNF9"/>
<dbReference type="RefSeq" id="WP_191153725.1">
    <property type="nucleotide sequence ID" value="NZ_JACWUN010000002.1"/>
</dbReference>
<gene>
    <name evidence="1" type="ORF">ICT70_02060</name>
</gene>
<proteinExistence type="predicted"/>
<protein>
    <recommendedName>
        <fullName evidence="3">Restriction endonuclease</fullName>
    </recommendedName>
</protein>
<evidence type="ECO:0000313" key="2">
    <source>
        <dbReference type="Proteomes" id="UP000632828"/>
    </source>
</evidence>
<comment type="caution">
    <text evidence="1">The sequence shown here is derived from an EMBL/GenBank/DDBJ whole genome shotgun (WGS) entry which is preliminary data.</text>
</comment>
<name>A0A8J6UNF9_9BACT</name>
<evidence type="ECO:0008006" key="3">
    <source>
        <dbReference type="Google" id="ProtNLM"/>
    </source>
</evidence>
<dbReference type="EMBL" id="JACWUN010000002">
    <property type="protein sequence ID" value="MBD1399449.1"/>
    <property type="molecule type" value="Genomic_DNA"/>
</dbReference>
<organism evidence="1 2">
    <name type="scientific">Pelovirga terrestris</name>
    <dbReference type="NCBI Taxonomy" id="2771352"/>
    <lineage>
        <taxon>Bacteria</taxon>
        <taxon>Pseudomonadati</taxon>
        <taxon>Thermodesulfobacteriota</taxon>
        <taxon>Desulfuromonadia</taxon>
        <taxon>Geobacterales</taxon>
        <taxon>Geobacteraceae</taxon>
        <taxon>Pelovirga</taxon>
    </lineage>
</organism>
<reference evidence="1" key="1">
    <citation type="submission" date="2020-09" db="EMBL/GenBank/DDBJ databases">
        <title>Pelobacter alkaliphilus sp. nov., a novel anaerobic arsenate-reducing bacterium from terrestrial mud volcano.</title>
        <authorList>
            <person name="Khomyakova M.A."/>
            <person name="Merkel A.Y."/>
            <person name="Slobodkin A.I."/>
        </authorList>
    </citation>
    <scope>NUCLEOTIDE SEQUENCE</scope>
    <source>
        <strain evidence="1">M08fum</strain>
    </source>
</reference>
<keyword evidence="2" id="KW-1185">Reference proteome</keyword>